<keyword evidence="1" id="KW-0472">Membrane</keyword>
<gene>
    <name evidence="2" type="ORF">AAF712_000528</name>
</gene>
<dbReference type="PROSITE" id="PS51257">
    <property type="entry name" value="PROKAR_LIPOPROTEIN"/>
    <property type="match status" value="1"/>
</dbReference>
<proteinExistence type="predicted"/>
<dbReference type="PANTHER" id="PTHR36050">
    <property type="entry name" value="O-FUCOSYLTRANSFERASE 30"/>
    <property type="match status" value="1"/>
</dbReference>
<keyword evidence="3" id="KW-1185">Reference proteome</keyword>
<accession>A0ABR3AFQ4</accession>
<feature type="transmembrane region" description="Helical" evidence="1">
    <location>
        <begin position="20"/>
        <end position="43"/>
    </location>
</feature>
<dbReference type="Gene3D" id="3.40.50.11350">
    <property type="match status" value="1"/>
</dbReference>
<dbReference type="Proteomes" id="UP001437256">
    <property type="component" value="Unassembled WGS sequence"/>
</dbReference>
<reference evidence="2 3" key="1">
    <citation type="submission" date="2024-05" db="EMBL/GenBank/DDBJ databases">
        <title>A draft genome resource for the thread blight pathogen Marasmius tenuissimus strain MS-2.</title>
        <authorList>
            <person name="Yulfo-Soto G.E."/>
            <person name="Baruah I.K."/>
            <person name="Amoako-Attah I."/>
            <person name="Bukari Y."/>
            <person name="Meinhardt L.W."/>
            <person name="Bailey B.A."/>
            <person name="Cohen S.P."/>
        </authorList>
    </citation>
    <scope>NUCLEOTIDE SEQUENCE [LARGE SCALE GENOMIC DNA]</scope>
    <source>
        <strain evidence="2 3">MS-2</strain>
    </source>
</reference>
<comment type="caution">
    <text evidence="2">The sequence shown here is derived from an EMBL/GenBank/DDBJ whole genome shotgun (WGS) entry which is preliminary data.</text>
</comment>
<evidence type="ECO:0000313" key="2">
    <source>
        <dbReference type="EMBL" id="KAL0072765.1"/>
    </source>
</evidence>
<organism evidence="2 3">
    <name type="scientific">Marasmius tenuissimus</name>
    <dbReference type="NCBI Taxonomy" id="585030"/>
    <lineage>
        <taxon>Eukaryota</taxon>
        <taxon>Fungi</taxon>
        <taxon>Dikarya</taxon>
        <taxon>Basidiomycota</taxon>
        <taxon>Agaricomycotina</taxon>
        <taxon>Agaricomycetes</taxon>
        <taxon>Agaricomycetidae</taxon>
        <taxon>Agaricales</taxon>
        <taxon>Marasmiineae</taxon>
        <taxon>Marasmiaceae</taxon>
        <taxon>Marasmius</taxon>
    </lineage>
</organism>
<keyword evidence="1" id="KW-1133">Transmembrane helix</keyword>
<keyword evidence="1" id="KW-0812">Transmembrane</keyword>
<sequence length="499" mass="56392">MVPHNKRGQIRPTSSQNNTYVTILLLLLASGCAVSFGLAYYLFTTRWANPNQPSHSSLADNQTQVVHVESPQVSCPTTTPGEKFLVYHPHSGFHNQRISLENALTLSHLLNRTLIIPPIRLGKPISYGNFNSLHYYLSISDKVGLRHCAGTSPESFLPPECFGYFDYTYIPWNWLLDFRHLATRHRFVFRGNHTDEWLSECLGISESDVSVLEEFSRYHYQFLDKPTKGDDSGPSDKYDELVFIAELEASREPLLYLGTLFGTSRLLLSNKENARIRRRIREDMAFKNPLLVNVSNSIVQSLGGMFIGVHIRVGDGPFVSSGRENARSVWWTLVHQTLNLSVDETMSLQSSVLPHANTSVPIFAPYSFSPVPPQFTLPPSLRCRRPLHTRPSLTPLNTPLYLATDAPDPRNHRSLALFFETFPCIFTLTDFYDQLGPLDYVVNDYDGLTLKPFLLSFVDAMVLGHARTAVGTTSSTYSAFALDVLWPTYHGMEIRERIS</sequence>
<protein>
    <recommendedName>
        <fullName evidence="4">O-fucosyltransferase family protein</fullName>
    </recommendedName>
</protein>
<dbReference type="EMBL" id="JBBXMP010000001">
    <property type="protein sequence ID" value="KAL0072765.1"/>
    <property type="molecule type" value="Genomic_DNA"/>
</dbReference>
<evidence type="ECO:0008006" key="4">
    <source>
        <dbReference type="Google" id="ProtNLM"/>
    </source>
</evidence>
<evidence type="ECO:0000256" key="1">
    <source>
        <dbReference type="SAM" id="Phobius"/>
    </source>
</evidence>
<dbReference type="PANTHER" id="PTHR36050:SF1">
    <property type="entry name" value="O-FUCOSYLTRANSFERASE 30"/>
    <property type="match status" value="1"/>
</dbReference>
<name>A0ABR3AFQ4_9AGAR</name>
<evidence type="ECO:0000313" key="3">
    <source>
        <dbReference type="Proteomes" id="UP001437256"/>
    </source>
</evidence>